<dbReference type="EMBL" id="JAOB01000090">
    <property type="protein sequence ID" value="EUA08866.1"/>
    <property type="molecule type" value="Genomic_DNA"/>
</dbReference>
<evidence type="ECO:0000313" key="1">
    <source>
        <dbReference type="EMBL" id="EUA08866.1"/>
    </source>
</evidence>
<name>X7YQ11_MYCXE</name>
<dbReference type="InterPro" id="IPR036188">
    <property type="entry name" value="FAD/NAD-bd_sf"/>
</dbReference>
<dbReference type="AlphaFoldDB" id="X7YQ11"/>
<dbReference type="SUPFAM" id="SSF51905">
    <property type="entry name" value="FAD/NAD(P)-binding domain"/>
    <property type="match status" value="1"/>
</dbReference>
<organism evidence="1">
    <name type="scientific">Mycobacterium xenopi 4042</name>
    <dbReference type="NCBI Taxonomy" id="1299334"/>
    <lineage>
        <taxon>Bacteria</taxon>
        <taxon>Bacillati</taxon>
        <taxon>Actinomycetota</taxon>
        <taxon>Actinomycetes</taxon>
        <taxon>Mycobacteriales</taxon>
        <taxon>Mycobacteriaceae</taxon>
        <taxon>Mycobacterium</taxon>
    </lineage>
</organism>
<dbReference type="PANTHER" id="PTHR42877">
    <property type="entry name" value="L-ORNITHINE N(5)-MONOOXYGENASE-RELATED"/>
    <property type="match status" value="1"/>
</dbReference>
<keyword evidence="1" id="KW-0503">Monooxygenase</keyword>
<accession>X7YQ11</accession>
<dbReference type="InterPro" id="IPR051209">
    <property type="entry name" value="FAD-bind_Monooxygenase_sf"/>
</dbReference>
<dbReference type="PANTHER" id="PTHR42877:SF4">
    <property type="entry name" value="FAD_NAD(P)-BINDING DOMAIN-CONTAINING PROTEIN-RELATED"/>
    <property type="match status" value="1"/>
</dbReference>
<dbReference type="PATRIC" id="fig|1299334.3.peg.9412"/>
<dbReference type="GO" id="GO:0004497">
    <property type="term" value="F:monooxygenase activity"/>
    <property type="evidence" value="ECO:0007669"/>
    <property type="project" value="UniProtKB-KW"/>
</dbReference>
<comment type="caution">
    <text evidence="1">The sequence shown here is derived from an EMBL/GenBank/DDBJ whole genome shotgun (WGS) entry which is preliminary data.</text>
</comment>
<dbReference type="Gene3D" id="3.50.50.60">
    <property type="entry name" value="FAD/NAD(P)-binding domain"/>
    <property type="match status" value="1"/>
</dbReference>
<proteinExistence type="predicted"/>
<protein>
    <submittedName>
        <fullName evidence="1">Putative flavin-containing monooxygenase FMO</fullName>
    </submittedName>
</protein>
<reference evidence="1" key="1">
    <citation type="submission" date="2014-01" db="EMBL/GenBank/DDBJ databases">
        <authorList>
            <person name="Brown-Elliot B."/>
            <person name="Wallace R."/>
            <person name="Lenaerts A."/>
            <person name="Ordway D."/>
            <person name="DeGroote M.A."/>
            <person name="Parker T."/>
            <person name="Sizemore C."/>
            <person name="Tallon L.J."/>
            <person name="Sadzewicz L.K."/>
            <person name="Sengamalay N."/>
            <person name="Fraser C.M."/>
            <person name="Hine E."/>
            <person name="Shefchek K.A."/>
            <person name="Das S.P."/>
            <person name="Tettelin H."/>
        </authorList>
    </citation>
    <scope>NUCLEOTIDE SEQUENCE [LARGE SCALE GENOMIC DNA]</scope>
    <source>
        <strain evidence="1">4042</strain>
    </source>
</reference>
<sequence>MAGLRLFQRTPQWILPVQNPPIDEADRTRYRADPSVLTALRDELNSGFVQSFANAVVDADSPQLKQLQQAARANLEDNVADPVLREKLRPDYRAGCKRLIISPNFYDAIQRPNARLVTEPIARVEPEGVRTVDGELHRLDVLVLATGFGWTAFCGRSRWSAATGCASTTCGRSVRSPTCRCRYRTFPIYSCSTVPTGRSVTSR</sequence>
<gene>
    <name evidence="1" type="ORF">I553_9923</name>
</gene>
<keyword evidence="1" id="KW-0560">Oxidoreductase</keyword>